<dbReference type="InterPro" id="IPR050595">
    <property type="entry name" value="Bact_response_regulator"/>
</dbReference>
<gene>
    <name evidence="4" type="ORF">ACFOMD_02065</name>
</gene>
<reference evidence="5" key="1">
    <citation type="journal article" date="2019" name="Int. J. Syst. Evol. Microbiol.">
        <title>The Global Catalogue of Microorganisms (GCM) 10K type strain sequencing project: providing services to taxonomists for standard genome sequencing and annotation.</title>
        <authorList>
            <consortium name="The Broad Institute Genomics Platform"/>
            <consortium name="The Broad Institute Genome Sequencing Center for Infectious Disease"/>
            <person name="Wu L."/>
            <person name="Ma J."/>
        </authorList>
    </citation>
    <scope>NUCLEOTIDE SEQUENCE [LARGE SCALE GENOMIC DNA]</scope>
    <source>
        <strain evidence="5">KCTC 42644</strain>
    </source>
</reference>
<feature type="domain" description="Response regulatory" evidence="3">
    <location>
        <begin position="27"/>
        <end position="139"/>
    </location>
</feature>
<dbReference type="RefSeq" id="WP_380856047.1">
    <property type="nucleotide sequence ID" value="NZ_JBHRXV010000001.1"/>
</dbReference>
<dbReference type="Pfam" id="PF00072">
    <property type="entry name" value="Response_reg"/>
    <property type="match status" value="1"/>
</dbReference>
<protein>
    <submittedName>
        <fullName evidence="4">Response regulator</fullName>
    </submittedName>
</protein>
<proteinExistence type="predicted"/>
<sequence length="141" mass="14176">MAARRTTAAARKAAPAPVSAVAAEPAAILVADGEPLIRDLVAGLLTDRGYRVVTTSGEAEAVAALAADPTIALLIADTALVEGNGWALAVRAVAAQPALRVIYTSEGETSAAMDAGPAGRFLAKPYSLARLVIAVADTLAE</sequence>
<dbReference type="SUPFAM" id="SSF52172">
    <property type="entry name" value="CheY-like"/>
    <property type="match status" value="1"/>
</dbReference>
<dbReference type="Proteomes" id="UP001595615">
    <property type="component" value="Unassembled WGS sequence"/>
</dbReference>
<dbReference type="InterPro" id="IPR001789">
    <property type="entry name" value="Sig_transdc_resp-reg_receiver"/>
</dbReference>
<dbReference type="InterPro" id="IPR011006">
    <property type="entry name" value="CheY-like_superfamily"/>
</dbReference>
<evidence type="ECO:0000256" key="2">
    <source>
        <dbReference type="PROSITE-ProRule" id="PRU00169"/>
    </source>
</evidence>
<dbReference type="EMBL" id="JBHRXV010000001">
    <property type="protein sequence ID" value="MFC3711337.1"/>
    <property type="molecule type" value="Genomic_DNA"/>
</dbReference>
<evidence type="ECO:0000256" key="1">
    <source>
        <dbReference type="ARBA" id="ARBA00022553"/>
    </source>
</evidence>
<dbReference type="PANTHER" id="PTHR44591">
    <property type="entry name" value="STRESS RESPONSE REGULATOR PROTEIN 1"/>
    <property type="match status" value="1"/>
</dbReference>
<feature type="modified residue" description="4-aspartylphosphate" evidence="2">
    <location>
        <position position="77"/>
    </location>
</feature>
<name>A0ABV7X7V3_9SPHN</name>
<organism evidence="4 5">
    <name type="scientific">Sphingoaurantiacus capsulatus</name>
    <dbReference type="NCBI Taxonomy" id="1771310"/>
    <lineage>
        <taxon>Bacteria</taxon>
        <taxon>Pseudomonadati</taxon>
        <taxon>Pseudomonadota</taxon>
        <taxon>Alphaproteobacteria</taxon>
        <taxon>Sphingomonadales</taxon>
        <taxon>Sphingosinicellaceae</taxon>
        <taxon>Sphingoaurantiacus</taxon>
    </lineage>
</organism>
<keyword evidence="5" id="KW-1185">Reference proteome</keyword>
<evidence type="ECO:0000313" key="4">
    <source>
        <dbReference type="EMBL" id="MFC3711337.1"/>
    </source>
</evidence>
<evidence type="ECO:0000313" key="5">
    <source>
        <dbReference type="Proteomes" id="UP001595615"/>
    </source>
</evidence>
<evidence type="ECO:0000259" key="3">
    <source>
        <dbReference type="PROSITE" id="PS50110"/>
    </source>
</evidence>
<dbReference type="SMART" id="SM00448">
    <property type="entry name" value="REC"/>
    <property type="match status" value="1"/>
</dbReference>
<dbReference type="PANTHER" id="PTHR44591:SF25">
    <property type="entry name" value="CHEMOTAXIS TWO-COMPONENT RESPONSE REGULATOR"/>
    <property type="match status" value="1"/>
</dbReference>
<keyword evidence="1 2" id="KW-0597">Phosphoprotein</keyword>
<dbReference type="Gene3D" id="3.40.50.2300">
    <property type="match status" value="1"/>
</dbReference>
<comment type="caution">
    <text evidence="4">The sequence shown here is derived from an EMBL/GenBank/DDBJ whole genome shotgun (WGS) entry which is preliminary data.</text>
</comment>
<accession>A0ABV7X7V3</accession>
<dbReference type="PROSITE" id="PS50110">
    <property type="entry name" value="RESPONSE_REGULATORY"/>
    <property type="match status" value="1"/>
</dbReference>